<dbReference type="Gene3D" id="3.40.50.1820">
    <property type="entry name" value="alpha/beta hydrolase"/>
    <property type="match status" value="1"/>
</dbReference>
<evidence type="ECO:0000259" key="2">
    <source>
        <dbReference type="Pfam" id="PF00561"/>
    </source>
</evidence>
<dbReference type="OrthoDB" id="2247630at2"/>
<evidence type="ECO:0000313" key="4">
    <source>
        <dbReference type="Proteomes" id="UP000198901"/>
    </source>
</evidence>
<organism evidence="3 4">
    <name type="scientific">Siphonobacter aquaeclarae</name>
    <dbReference type="NCBI Taxonomy" id="563176"/>
    <lineage>
        <taxon>Bacteria</taxon>
        <taxon>Pseudomonadati</taxon>
        <taxon>Bacteroidota</taxon>
        <taxon>Cytophagia</taxon>
        <taxon>Cytophagales</taxon>
        <taxon>Cytophagaceae</taxon>
        <taxon>Siphonobacter</taxon>
    </lineage>
</organism>
<dbReference type="InterPro" id="IPR012338">
    <property type="entry name" value="Beta-lactam/transpept-like"/>
</dbReference>
<dbReference type="PANTHER" id="PTHR43283">
    <property type="entry name" value="BETA-LACTAMASE-RELATED"/>
    <property type="match status" value="1"/>
</dbReference>
<dbReference type="RefSeq" id="WP_093204482.1">
    <property type="nucleotide sequence ID" value="NZ_FNGS01000006.1"/>
</dbReference>
<feature type="domain" description="Beta-lactamase-related" evidence="1">
    <location>
        <begin position="25"/>
        <end position="322"/>
    </location>
</feature>
<sequence length="624" mass="68808">MRYLLFFLCLSVQAQTRYDFTAVSQRVQHWVDRGYYPGAAMAAWKDGKPVYERSFGTYTPETEVYIASAGKWLAAATIAAVVDDGKLSWDDPVSRWLPEFTDVKGKATLRQLLSHTSGYPDYQPKGLHPDNYQTPAEAVAAIRPLPADTLPGTVFHYGGLAMQVAGRMAELASGKEWEALFQEKIARPLGMSHTHFTPVDPTPGHNPMVGGGARSCVRDYVRFLLLIQQQGVWEGKRVLSEKAIAALEADQVSPARVNPGEFVEEVRGNTHQGLYGLGVWREELYPDGRAIQLSSPGWAGAYPWIDRISGVVGVFFAHIDVSRPNPEGFSSFLGSPVLGTMVRRTIMNPEPTGRPLIPVRKGMAQAGDAQLYYEIAGNGPPVILLHGYVLDTRQWDRQFTELAKNYTVVRYDLRGYGQSDLPRKAFLHADDLGKLLDALNIPRAHLVGSSLGAIVATDFAALHPERVLSLTVSGGGVSPDPGPDVPFSPEEKAKRQKEINEWREMRMPRTYLLAELRMNSTRPDENSPLFVAAARDWSAWAFLHIGPRCLLGSSVIPKLPALRMPVLVLHGEREPTAAAKASQALLDRVPHGRKVTLKSARMFANLDQPEAFTKALLAFLQAGK</sequence>
<dbReference type="AlphaFoldDB" id="A0A1G9SPR5"/>
<dbReference type="SUPFAM" id="SSF56601">
    <property type="entry name" value="beta-lactamase/transpeptidase-like"/>
    <property type="match status" value="1"/>
</dbReference>
<keyword evidence="4" id="KW-1185">Reference proteome</keyword>
<name>A0A1G9SPR5_9BACT</name>
<dbReference type="SUPFAM" id="SSF53474">
    <property type="entry name" value="alpha/beta-Hydrolases"/>
    <property type="match status" value="1"/>
</dbReference>
<dbReference type="InterPro" id="IPR000073">
    <property type="entry name" value="AB_hydrolase_1"/>
</dbReference>
<protein>
    <submittedName>
        <fullName evidence="3">CubicO group peptidase, beta-lactamase class C family</fullName>
    </submittedName>
</protein>
<dbReference type="InterPro" id="IPR001466">
    <property type="entry name" value="Beta-lactam-related"/>
</dbReference>
<dbReference type="EMBL" id="FNGS01000006">
    <property type="protein sequence ID" value="SDM37458.1"/>
    <property type="molecule type" value="Genomic_DNA"/>
</dbReference>
<feature type="domain" description="AB hydrolase-1" evidence="2">
    <location>
        <begin position="380"/>
        <end position="504"/>
    </location>
</feature>
<dbReference type="InterPro" id="IPR029058">
    <property type="entry name" value="AB_hydrolase_fold"/>
</dbReference>
<proteinExistence type="predicted"/>
<accession>A0A1G9SPR5</accession>
<dbReference type="PRINTS" id="PR00111">
    <property type="entry name" value="ABHYDROLASE"/>
</dbReference>
<gene>
    <name evidence="3" type="ORF">SAMN04488090_3250</name>
</gene>
<dbReference type="STRING" id="563176.SAMN04488090_3250"/>
<dbReference type="Proteomes" id="UP000198901">
    <property type="component" value="Unassembled WGS sequence"/>
</dbReference>
<dbReference type="PANTHER" id="PTHR43283:SF3">
    <property type="entry name" value="BETA-LACTAMASE FAMILY PROTEIN (AFU_ORTHOLOGUE AFUA_5G07500)"/>
    <property type="match status" value="1"/>
</dbReference>
<reference evidence="3 4" key="1">
    <citation type="submission" date="2016-10" db="EMBL/GenBank/DDBJ databases">
        <authorList>
            <person name="de Groot N.N."/>
        </authorList>
    </citation>
    <scope>NUCLEOTIDE SEQUENCE [LARGE SCALE GENOMIC DNA]</scope>
    <source>
        <strain evidence="3 4">DSM 21668</strain>
    </source>
</reference>
<dbReference type="InterPro" id="IPR050789">
    <property type="entry name" value="Diverse_Enzym_Activities"/>
</dbReference>
<dbReference type="Gene3D" id="3.40.710.10">
    <property type="entry name" value="DD-peptidase/beta-lactamase superfamily"/>
    <property type="match status" value="1"/>
</dbReference>
<dbReference type="Pfam" id="PF00144">
    <property type="entry name" value="Beta-lactamase"/>
    <property type="match status" value="1"/>
</dbReference>
<evidence type="ECO:0000313" key="3">
    <source>
        <dbReference type="EMBL" id="SDM37458.1"/>
    </source>
</evidence>
<evidence type="ECO:0000259" key="1">
    <source>
        <dbReference type="Pfam" id="PF00144"/>
    </source>
</evidence>
<dbReference type="Pfam" id="PF00561">
    <property type="entry name" value="Abhydrolase_1"/>
    <property type="match status" value="1"/>
</dbReference>